<keyword evidence="2" id="KW-1185">Reference proteome</keyword>
<evidence type="ECO:0000313" key="2">
    <source>
        <dbReference type="Proteomes" id="UP000678499"/>
    </source>
</evidence>
<dbReference type="EMBL" id="OA882465">
    <property type="protein sequence ID" value="CAD7275509.1"/>
    <property type="molecule type" value="Genomic_DNA"/>
</dbReference>
<sequence>MHPLGFTGDLMHDPPVLAPINSDGCDVQEQDPTFALEARSAFWSHFRAMSVGEEVGPINYVTEFHADPDKEWMKATLENPEKLNEVGMATIPGWWCDLKVGQVTATVKPPTLTSLKITKMKKNITPELYELIVEEFTLCKAKNSKKRKTKGGLQVNLDPRDDLTMPTTYFTTQSTIIYSSLRRSEKDYEEILEIEKKKLQIDDDVEVPETDKEEWKSLTADDARTKHLYKLLKARIEFLEGKVKEVMKKGKKSITPELYELIVEEVTLCKAKNSKKRKTKVGLQINLDPRDDLTMPTTYFTTQSTIIYSSLRRSEKDYGEILEIEKKKLQIDDDVEVLMSPD</sequence>
<name>A0A7R9BHN4_9CRUS</name>
<dbReference type="AlphaFoldDB" id="A0A7R9BHN4"/>
<gene>
    <name evidence="1" type="ORF">NMOB1V02_LOCUS3302</name>
</gene>
<accession>A0A7R9BHN4</accession>
<dbReference type="EMBL" id="CAJPEX010000428">
    <property type="protein sequence ID" value="CAG0915661.1"/>
    <property type="molecule type" value="Genomic_DNA"/>
</dbReference>
<reference evidence="1" key="1">
    <citation type="submission" date="2020-11" db="EMBL/GenBank/DDBJ databases">
        <authorList>
            <person name="Tran Van P."/>
        </authorList>
    </citation>
    <scope>NUCLEOTIDE SEQUENCE</scope>
</reference>
<organism evidence="1">
    <name type="scientific">Notodromas monacha</name>
    <dbReference type="NCBI Taxonomy" id="399045"/>
    <lineage>
        <taxon>Eukaryota</taxon>
        <taxon>Metazoa</taxon>
        <taxon>Ecdysozoa</taxon>
        <taxon>Arthropoda</taxon>
        <taxon>Crustacea</taxon>
        <taxon>Oligostraca</taxon>
        <taxon>Ostracoda</taxon>
        <taxon>Podocopa</taxon>
        <taxon>Podocopida</taxon>
        <taxon>Cypridocopina</taxon>
        <taxon>Cypridoidea</taxon>
        <taxon>Cyprididae</taxon>
        <taxon>Notodromas</taxon>
    </lineage>
</organism>
<protein>
    <submittedName>
        <fullName evidence="1">Uncharacterized protein</fullName>
    </submittedName>
</protein>
<evidence type="ECO:0000313" key="1">
    <source>
        <dbReference type="EMBL" id="CAD7275509.1"/>
    </source>
</evidence>
<proteinExistence type="predicted"/>
<dbReference type="Proteomes" id="UP000678499">
    <property type="component" value="Unassembled WGS sequence"/>
</dbReference>